<keyword evidence="2" id="KW-1185">Reference proteome</keyword>
<dbReference type="Proteomes" id="UP001204579">
    <property type="component" value="Unassembled WGS sequence"/>
</dbReference>
<sequence length="463" mass="52745">MSNAIQQIAEDMLSMWEEAVANPVKMIRIVINPGDETMLKAFYQYMLAIDNEEEDMVLVIECPFTSSGTFSKETLDYVATQIEYWNNSKKPEDIIFEHVDWQPDSSLADTENPASLLVGNLNRLTEAIVGGTDIKCSFIFDIDGTQDYNSCQEWFRQAISLPFHKQMVWGLADVKGNEHFKELESQLPNDVKSIYPPIDMDGAMEQLAEQAANEDRSDPALSKFRLALIRLMNSVKKGDAAETDKYTKECLDMALANVKKDINWLSQFVTVYTILYTDSIRRHDMKTALYFSDKAIESARLGIGKLDPSLAYRLLGNSLLGKGSVLARQSQWEDAAHVYREGADTYAACNDYLMQAEALRMCGWCWEKKHEETLASECYIEGFRLADKLPAEMIKISSYPLLLLALLNNTKRAEKISDEELDTVLNPILGEDWMDYLYEYKRKLGKYDELAEQNMDRSGTTVH</sequence>
<dbReference type="InterPro" id="IPR011990">
    <property type="entry name" value="TPR-like_helical_dom_sf"/>
</dbReference>
<proteinExistence type="predicted"/>
<reference evidence="1 2" key="1">
    <citation type="submission" date="2022-08" db="EMBL/GenBank/DDBJ databases">
        <authorList>
            <person name="Zeman M."/>
            <person name="Kubasova T."/>
        </authorList>
    </citation>
    <scope>NUCLEOTIDE SEQUENCE [LARGE SCALE GENOMIC DNA]</scope>
    <source>
        <strain evidence="1 2">ET62</strain>
    </source>
</reference>
<evidence type="ECO:0000313" key="1">
    <source>
        <dbReference type="EMBL" id="MCR8875198.1"/>
    </source>
</evidence>
<dbReference type="AlphaFoldDB" id="A0AAW5N9Z9"/>
<dbReference type="SUPFAM" id="SSF48452">
    <property type="entry name" value="TPR-like"/>
    <property type="match status" value="1"/>
</dbReference>
<dbReference type="RefSeq" id="WP_204430870.1">
    <property type="nucleotide sequence ID" value="NZ_JANRHJ010000022.1"/>
</dbReference>
<organism evidence="1 2">
    <name type="scientific">Phocaeicola barnesiae</name>
    <dbReference type="NCBI Taxonomy" id="376804"/>
    <lineage>
        <taxon>Bacteria</taxon>
        <taxon>Pseudomonadati</taxon>
        <taxon>Bacteroidota</taxon>
        <taxon>Bacteroidia</taxon>
        <taxon>Bacteroidales</taxon>
        <taxon>Bacteroidaceae</taxon>
        <taxon>Phocaeicola</taxon>
    </lineage>
</organism>
<gene>
    <name evidence="1" type="ORF">NW209_14500</name>
</gene>
<dbReference type="EMBL" id="JANRHJ010000022">
    <property type="protein sequence ID" value="MCR8875198.1"/>
    <property type="molecule type" value="Genomic_DNA"/>
</dbReference>
<comment type="caution">
    <text evidence="1">The sequence shown here is derived from an EMBL/GenBank/DDBJ whole genome shotgun (WGS) entry which is preliminary data.</text>
</comment>
<protein>
    <submittedName>
        <fullName evidence="1">Uncharacterized protein</fullName>
    </submittedName>
</protein>
<evidence type="ECO:0000313" key="2">
    <source>
        <dbReference type="Proteomes" id="UP001204579"/>
    </source>
</evidence>
<dbReference type="Gene3D" id="1.25.40.10">
    <property type="entry name" value="Tetratricopeptide repeat domain"/>
    <property type="match status" value="1"/>
</dbReference>
<accession>A0AAW5N9Z9</accession>
<name>A0AAW5N9Z9_9BACT</name>